<keyword evidence="2" id="KW-1185">Reference proteome</keyword>
<dbReference type="Proteomes" id="UP001604336">
    <property type="component" value="Unassembled WGS sequence"/>
</dbReference>
<dbReference type="Gene3D" id="3.10.10.10">
    <property type="entry name" value="HIV Type 1 Reverse Transcriptase, subunit A, domain 1"/>
    <property type="match status" value="1"/>
</dbReference>
<dbReference type="EMBL" id="JBFOLK010000001">
    <property type="protein sequence ID" value="KAL2542528.1"/>
    <property type="molecule type" value="Genomic_DNA"/>
</dbReference>
<dbReference type="SUPFAM" id="SSF56672">
    <property type="entry name" value="DNA/RNA polymerases"/>
    <property type="match status" value="1"/>
</dbReference>
<accession>A0ABD1W0T5</accession>
<name>A0ABD1W0T5_9LAMI</name>
<evidence type="ECO:0000313" key="2">
    <source>
        <dbReference type="Proteomes" id="UP001604336"/>
    </source>
</evidence>
<organism evidence="1 2">
    <name type="scientific">Abeliophyllum distichum</name>
    <dbReference type="NCBI Taxonomy" id="126358"/>
    <lineage>
        <taxon>Eukaryota</taxon>
        <taxon>Viridiplantae</taxon>
        <taxon>Streptophyta</taxon>
        <taxon>Embryophyta</taxon>
        <taxon>Tracheophyta</taxon>
        <taxon>Spermatophyta</taxon>
        <taxon>Magnoliopsida</taxon>
        <taxon>eudicotyledons</taxon>
        <taxon>Gunneridae</taxon>
        <taxon>Pentapetalae</taxon>
        <taxon>asterids</taxon>
        <taxon>lamiids</taxon>
        <taxon>Lamiales</taxon>
        <taxon>Oleaceae</taxon>
        <taxon>Forsythieae</taxon>
        <taxon>Abeliophyllum</taxon>
    </lineage>
</organism>
<proteinExistence type="predicted"/>
<dbReference type="AlphaFoldDB" id="A0ABD1W0T5"/>
<dbReference type="InterPro" id="IPR043502">
    <property type="entry name" value="DNA/RNA_pol_sf"/>
</dbReference>
<sequence length="107" mass="12339">MMKLLSTQGYLVVGQLTTLEVESNGKMPGIIRPILEDYDDVFKEPSDLPPIRSHDHQLTLKEGAQSFKIRPYRCLFIQKTEVEKMVKEMIEVGIVQTSNNPFAHMRY</sequence>
<gene>
    <name evidence="1" type="ORF">Adt_03506</name>
</gene>
<reference evidence="2" key="1">
    <citation type="submission" date="2024-07" db="EMBL/GenBank/DDBJ databases">
        <title>Two chromosome-level genome assemblies of Korean endemic species Abeliophyllum distichum and Forsythia ovata (Oleaceae).</title>
        <authorList>
            <person name="Jang H."/>
        </authorList>
    </citation>
    <scope>NUCLEOTIDE SEQUENCE [LARGE SCALE GENOMIC DNA]</scope>
</reference>
<protein>
    <submittedName>
        <fullName evidence="1">Uncharacterized protein</fullName>
    </submittedName>
</protein>
<comment type="caution">
    <text evidence="1">The sequence shown here is derived from an EMBL/GenBank/DDBJ whole genome shotgun (WGS) entry which is preliminary data.</text>
</comment>
<evidence type="ECO:0000313" key="1">
    <source>
        <dbReference type="EMBL" id="KAL2542528.1"/>
    </source>
</evidence>